<name>A0ABQ5AET9_9ASTR</name>
<protein>
    <submittedName>
        <fullName evidence="2">Uncharacterized protein</fullName>
    </submittedName>
</protein>
<feature type="region of interest" description="Disordered" evidence="1">
    <location>
        <begin position="147"/>
        <end position="173"/>
    </location>
</feature>
<evidence type="ECO:0000313" key="2">
    <source>
        <dbReference type="EMBL" id="GJS99498.1"/>
    </source>
</evidence>
<evidence type="ECO:0000313" key="3">
    <source>
        <dbReference type="Proteomes" id="UP001151760"/>
    </source>
</evidence>
<feature type="region of interest" description="Disordered" evidence="1">
    <location>
        <begin position="385"/>
        <end position="423"/>
    </location>
</feature>
<dbReference type="Proteomes" id="UP001151760">
    <property type="component" value="Unassembled WGS sequence"/>
</dbReference>
<comment type="caution">
    <text evidence="2">The sequence shown here is derived from an EMBL/GenBank/DDBJ whole genome shotgun (WGS) entry which is preliminary data.</text>
</comment>
<reference evidence="2" key="2">
    <citation type="submission" date="2022-01" db="EMBL/GenBank/DDBJ databases">
        <authorList>
            <person name="Yamashiro T."/>
            <person name="Shiraishi A."/>
            <person name="Satake H."/>
            <person name="Nakayama K."/>
        </authorList>
    </citation>
    <scope>NUCLEOTIDE SEQUENCE</scope>
</reference>
<feature type="compositionally biased region" description="Polar residues" evidence="1">
    <location>
        <begin position="490"/>
        <end position="503"/>
    </location>
</feature>
<reference evidence="2" key="1">
    <citation type="journal article" date="2022" name="Int. J. Mol. Sci.">
        <title>Draft Genome of Tanacetum Coccineum: Genomic Comparison of Closely Related Tanacetum-Family Plants.</title>
        <authorList>
            <person name="Yamashiro T."/>
            <person name="Shiraishi A."/>
            <person name="Nakayama K."/>
            <person name="Satake H."/>
        </authorList>
    </citation>
    <scope>NUCLEOTIDE SEQUENCE</scope>
</reference>
<keyword evidence="3" id="KW-1185">Reference proteome</keyword>
<dbReference type="EMBL" id="BQNB010012120">
    <property type="protein sequence ID" value="GJS99498.1"/>
    <property type="molecule type" value="Genomic_DNA"/>
</dbReference>
<organism evidence="2 3">
    <name type="scientific">Tanacetum coccineum</name>
    <dbReference type="NCBI Taxonomy" id="301880"/>
    <lineage>
        <taxon>Eukaryota</taxon>
        <taxon>Viridiplantae</taxon>
        <taxon>Streptophyta</taxon>
        <taxon>Embryophyta</taxon>
        <taxon>Tracheophyta</taxon>
        <taxon>Spermatophyta</taxon>
        <taxon>Magnoliopsida</taxon>
        <taxon>eudicotyledons</taxon>
        <taxon>Gunneridae</taxon>
        <taxon>Pentapetalae</taxon>
        <taxon>asterids</taxon>
        <taxon>campanulids</taxon>
        <taxon>Asterales</taxon>
        <taxon>Asteraceae</taxon>
        <taxon>Asteroideae</taxon>
        <taxon>Anthemideae</taxon>
        <taxon>Anthemidinae</taxon>
        <taxon>Tanacetum</taxon>
    </lineage>
</organism>
<feature type="region of interest" description="Disordered" evidence="1">
    <location>
        <begin position="481"/>
        <end position="512"/>
    </location>
</feature>
<accession>A0ABQ5AET9</accession>
<feature type="compositionally biased region" description="Polar residues" evidence="1">
    <location>
        <begin position="388"/>
        <end position="423"/>
    </location>
</feature>
<sequence length="634" mass="72118">MSNTNLPTQTSSVIQNDTVSSCSISKVQEKTQLSRIKCMNSLRAIQSQLKFLIETLQDFGNMPIFKRIFSQDLDLLENHLTQEIISQIDYKTTLTKLRTTFKNAFSSKIKAYTYFVEYTGIEVKHFRDTLLQHMGNVKKSVAERIHHQRHIGQTPTCEDDNSRSGNDTYADDANIRPIYDEEPMVEIEKEIDVLETMNIELEHSVAKLHKKNETLKHHYKDLYDSIKITRSKTIEQTTSLLANNAELKAQIREKVFTIAALKNDLRKLKGNSVDTKFDKTSVLGKPVIPSLRNQSVVRQPNAFNSERAQMSKQQFASQVDVNKNLSKSVTQHYLPKKMESAFAKPDHMIASSSSRNSSKNMPRFSSNDMVHNHYLDVAKKKIQERDMNSTTSVTTSARLQTTTDDSILKPRSNNQTSRSLPISKSSRVTITVVPKADHSKSSSSFSNSKKFVCSTCHKYVFNANHDACIIKLLKEVNSRAKIQSHKTRNSNKPINQKSHTQKPGRQIFTGHRFSPNMTSAVYEKTSPRSDLRWKPTGRIFKSVGLRWIPTGKLFDSCTSKVDSEPSHGSNVDIPNIHEWKETLDVSACTSINVQKEQSLDLSAGTLCNVNKENLRVWLLKKLISQKPLSTWIHR</sequence>
<proteinExistence type="predicted"/>
<evidence type="ECO:0000256" key="1">
    <source>
        <dbReference type="SAM" id="MobiDB-lite"/>
    </source>
</evidence>
<gene>
    <name evidence="2" type="ORF">Tco_0820668</name>
</gene>